<dbReference type="InterPro" id="IPR016187">
    <property type="entry name" value="CTDL_fold"/>
</dbReference>
<sequence length="197" mass="20567">MSATAQPPQDDVDTSMSFFITSAGIGDGANLGGLMGADAHCVSLAAAVGSAGKTWRAYLSTNGMNGIDARDRIGQGPWYNSDEQLVARSLADLHYSNVNFTKQTALNEQGNIVNGRGDQPNQHDILTGSNPDGSASEMTCNNWTSNAEDGSAMVGHFDRSGGGVIPESWNAAHPSRGCGQDNLIATGGNGYFFCFAQ</sequence>
<dbReference type="AlphaFoldDB" id="A0A2A5CET6"/>
<dbReference type="SUPFAM" id="SSF56436">
    <property type="entry name" value="C-type lectin-like"/>
    <property type="match status" value="1"/>
</dbReference>
<name>A0A2A5CET6_9GAMM</name>
<gene>
    <name evidence="2" type="ORF">COA71_06065</name>
</gene>
<proteinExistence type="predicted"/>
<protein>
    <recommendedName>
        <fullName evidence="4">Lectin</fullName>
    </recommendedName>
</protein>
<feature type="compositionally biased region" description="Polar residues" evidence="1">
    <location>
        <begin position="119"/>
        <end position="136"/>
    </location>
</feature>
<evidence type="ECO:0000313" key="2">
    <source>
        <dbReference type="EMBL" id="PCJ42253.1"/>
    </source>
</evidence>
<dbReference type="Gene3D" id="3.10.100.10">
    <property type="entry name" value="Mannose-Binding Protein A, subunit A"/>
    <property type="match status" value="1"/>
</dbReference>
<evidence type="ECO:0008006" key="4">
    <source>
        <dbReference type="Google" id="ProtNLM"/>
    </source>
</evidence>
<evidence type="ECO:0000313" key="3">
    <source>
        <dbReference type="Proteomes" id="UP000228987"/>
    </source>
</evidence>
<accession>A0A2A5CET6</accession>
<dbReference type="EMBL" id="NVWI01000003">
    <property type="protein sequence ID" value="PCJ42253.1"/>
    <property type="molecule type" value="Genomic_DNA"/>
</dbReference>
<organism evidence="2 3">
    <name type="scientific">SAR86 cluster bacterium</name>
    <dbReference type="NCBI Taxonomy" id="2030880"/>
    <lineage>
        <taxon>Bacteria</taxon>
        <taxon>Pseudomonadati</taxon>
        <taxon>Pseudomonadota</taxon>
        <taxon>Gammaproteobacteria</taxon>
        <taxon>SAR86 cluster</taxon>
    </lineage>
</organism>
<dbReference type="Proteomes" id="UP000228987">
    <property type="component" value="Unassembled WGS sequence"/>
</dbReference>
<dbReference type="InterPro" id="IPR016186">
    <property type="entry name" value="C-type_lectin-like/link_sf"/>
</dbReference>
<reference evidence="3" key="1">
    <citation type="submission" date="2017-08" db="EMBL/GenBank/DDBJ databases">
        <title>A dynamic microbial community with high functional redundancy inhabits the cold, oxic subseafloor aquifer.</title>
        <authorList>
            <person name="Tully B.J."/>
            <person name="Wheat C.G."/>
            <person name="Glazer B.T."/>
            <person name="Huber J.A."/>
        </authorList>
    </citation>
    <scope>NUCLEOTIDE SEQUENCE [LARGE SCALE GENOMIC DNA]</scope>
</reference>
<feature type="region of interest" description="Disordered" evidence="1">
    <location>
        <begin position="115"/>
        <end position="136"/>
    </location>
</feature>
<evidence type="ECO:0000256" key="1">
    <source>
        <dbReference type="SAM" id="MobiDB-lite"/>
    </source>
</evidence>
<comment type="caution">
    <text evidence="2">The sequence shown here is derived from an EMBL/GenBank/DDBJ whole genome shotgun (WGS) entry which is preliminary data.</text>
</comment>